<proteinExistence type="predicted"/>
<comment type="caution">
    <text evidence="1">The sequence shown here is derived from an EMBL/GenBank/DDBJ whole genome shotgun (WGS) entry which is preliminary data.</text>
</comment>
<evidence type="ECO:0000313" key="2">
    <source>
        <dbReference type="Proteomes" id="UP000301309"/>
    </source>
</evidence>
<accession>A0A4D4LKN2</accession>
<dbReference type="EMBL" id="BJHW01000002">
    <property type="protein sequence ID" value="GDY59836.1"/>
    <property type="molecule type" value="Genomic_DNA"/>
</dbReference>
<keyword evidence="2" id="KW-1185">Reference proteome</keyword>
<reference evidence="1 2" key="1">
    <citation type="journal article" date="2020" name="Int. J. Syst. Evol. Microbiol.">
        <title>Reclassification of Streptomyces castelarensis and Streptomyces sporoclivatus as later heterotypic synonyms of Streptomyces antimycoticus.</title>
        <authorList>
            <person name="Komaki H."/>
            <person name="Tamura T."/>
        </authorList>
    </citation>
    <scope>NUCLEOTIDE SEQUENCE [LARGE SCALE GENOMIC DNA]</scope>
    <source>
        <strain evidence="1 2">NBRC 13459</strain>
    </source>
</reference>
<dbReference type="Proteomes" id="UP000301309">
    <property type="component" value="Unassembled WGS sequence"/>
</dbReference>
<protein>
    <submittedName>
        <fullName evidence="1">Uncharacterized protein</fullName>
    </submittedName>
</protein>
<gene>
    <name evidence="1" type="ORF">SVIO_104590</name>
</gene>
<dbReference type="AlphaFoldDB" id="A0A4D4LKN2"/>
<organism evidence="1 2">
    <name type="scientific">Streptomyces violaceusniger</name>
    <dbReference type="NCBI Taxonomy" id="68280"/>
    <lineage>
        <taxon>Bacteria</taxon>
        <taxon>Bacillati</taxon>
        <taxon>Actinomycetota</taxon>
        <taxon>Actinomycetes</taxon>
        <taxon>Kitasatosporales</taxon>
        <taxon>Streptomycetaceae</taxon>
        <taxon>Streptomyces</taxon>
        <taxon>Streptomyces violaceusniger group</taxon>
    </lineage>
</organism>
<sequence>MRAVVDFPLPDSPTIEKARHMDMNGRVNRRGATAVLIASGDVGPGPQEAH</sequence>
<name>A0A4D4LKN2_STRVO</name>
<evidence type="ECO:0000313" key="1">
    <source>
        <dbReference type="EMBL" id="GDY59836.1"/>
    </source>
</evidence>